<dbReference type="SMART" id="SM00316">
    <property type="entry name" value="S1"/>
    <property type="match status" value="3"/>
</dbReference>
<comment type="caution">
    <text evidence="3">The sequence shown here is derived from an EMBL/GenBank/DDBJ whole genome shotgun (WGS) entry which is preliminary data.</text>
</comment>
<reference evidence="3" key="1">
    <citation type="submission" date="2007-11" db="EMBL/GenBank/DDBJ databases">
        <authorList>
            <person name="Fulton L."/>
            <person name="Clifton S."/>
            <person name="Fulton B."/>
            <person name="Xu J."/>
            <person name="Minx P."/>
            <person name="Pepin K.H."/>
            <person name="Johnson M."/>
            <person name="Thiruvilangam P."/>
            <person name="Bhonagiri V."/>
            <person name="Nash W.E."/>
            <person name="Mardis E.R."/>
            <person name="Wilson R.K."/>
        </authorList>
    </citation>
    <scope>NUCLEOTIDE SEQUENCE [LARGE SCALE GENOMIC DNA]</scope>
    <source>
        <strain evidence="3">DSM 14662</strain>
    </source>
</reference>
<dbReference type="PANTHER" id="PTHR37296">
    <property type="entry name" value="CONSERVED VIRULENCE FACTOR B"/>
    <property type="match status" value="1"/>
</dbReference>
<evidence type="ECO:0000313" key="4">
    <source>
        <dbReference type="Proteomes" id="UP000004935"/>
    </source>
</evidence>
<evidence type="ECO:0000313" key="3">
    <source>
        <dbReference type="EMBL" id="EDR97483.1"/>
    </source>
</evidence>
<dbReference type="PIRSF" id="PIRSF012524">
    <property type="entry name" value="YitL_S1"/>
    <property type="match status" value="1"/>
</dbReference>
<dbReference type="EMBL" id="ABAX03000013">
    <property type="protein sequence ID" value="EDR97483.1"/>
    <property type="molecule type" value="Genomic_DNA"/>
</dbReference>
<dbReference type="Proteomes" id="UP000004935">
    <property type="component" value="Unassembled WGS sequence"/>
</dbReference>
<dbReference type="PANTHER" id="PTHR37296:SF1">
    <property type="entry name" value="CONSERVED VIRULENCE FACTOR B"/>
    <property type="match status" value="1"/>
</dbReference>
<feature type="domain" description="S1 motif" evidence="2">
    <location>
        <begin position="170"/>
        <end position="231"/>
    </location>
</feature>
<dbReference type="eggNOG" id="COG2996">
    <property type="taxonomic scope" value="Bacteria"/>
</dbReference>
<dbReference type="InterPro" id="IPR039566">
    <property type="entry name" value="CvfB_S1_st"/>
</dbReference>
<name>B0MEU5_ANACD</name>
<dbReference type="Pfam" id="PF21543">
    <property type="entry name" value="CvfB_2nd"/>
    <property type="match status" value="1"/>
</dbReference>
<protein>
    <submittedName>
        <fullName evidence="3">S1 RNA binding domain protein</fullName>
    </submittedName>
</protein>
<dbReference type="InterPro" id="IPR003029">
    <property type="entry name" value="S1_domain"/>
</dbReference>
<dbReference type="STRING" id="411490.ANACAC_02095"/>
<dbReference type="Pfam" id="PF13509">
    <property type="entry name" value="S1_2"/>
    <property type="match status" value="2"/>
</dbReference>
<dbReference type="Gene3D" id="1.10.10.10">
    <property type="entry name" value="Winged helix-like DNA-binding domain superfamily/Winged helix DNA-binding domain"/>
    <property type="match status" value="1"/>
</dbReference>
<dbReference type="AlphaFoldDB" id="B0MEU5"/>
<dbReference type="InterPro" id="IPR014464">
    <property type="entry name" value="CvfB_fam"/>
</dbReference>
<dbReference type="InterPro" id="IPR048587">
    <property type="entry name" value="CvfB_S1_3rd"/>
</dbReference>
<evidence type="ECO:0000256" key="1">
    <source>
        <dbReference type="PIRNR" id="PIRNR012524"/>
    </source>
</evidence>
<evidence type="ECO:0000259" key="2">
    <source>
        <dbReference type="PROSITE" id="PS50126"/>
    </source>
</evidence>
<proteinExistence type="inferred from homology"/>
<gene>
    <name evidence="3" type="ORF">ANACAC_02095</name>
</gene>
<dbReference type="InterPro" id="IPR036388">
    <property type="entry name" value="WH-like_DNA-bd_sf"/>
</dbReference>
<dbReference type="GO" id="GO:0003676">
    <property type="term" value="F:nucleic acid binding"/>
    <property type="evidence" value="ECO:0007669"/>
    <property type="project" value="InterPro"/>
</dbReference>
<dbReference type="Gene3D" id="2.40.50.140">
    <property type="entry name" value="Nucleic acid-binding proteins"/>
    <property type="match status" value="2"/>
</dbReference>
<comment type="similarity">
    <text evidence="1">Belongs to the CvfB family.</text>
</comment>
<dbReference type="SUPFAM" id="SSF50249">
    <property type="entry name" value="Nucleic acid-binding proteins"/>
    <property type="match status" value="1"/>
</dbReference>
<sequence length="301" mass="34133">MVSHFLQMKRDLCYNNETKKGRTMIKLGENQELYIVKFADFGAYLNDEEGVTEQSILLPKKQVPEGAQVGDRISVFVYKDSKDRPIATTSHPLITMGHLAVLKVKEITDIGAFLDWGLEKDLFLPFKEQTSKIRPDHSYLVRLYIDKSRRLCASMKIYQALSSEHDYEKDDWVTGTVYSINPEIGTFVAVDDQYFGLIPLSECHIRLSVGDSVNVRVVRVREDGKLDLSPREKAYLQMDADSELVMETIKSYDGVLPFTDKASPAMIDKELGLSKNAFKRAVGRLLKQNKIEITGGTIRAK</sequence>
<dbReference type="PROSITE" id="PS50126">
    <property type="entry name" value="S1"/>
    <property type="match status" value="1"/>
</dbReference>
<dbReference type="Pfam" id="PF17783">
    <property type="entry name" value="WHD_CvfB"/>
    <property type="match status" value="1"/>
</dbReference>
<accession>B0MEU5</accession>
<keyword evidence="4" id="KW-1185">Reference proteome</keyword>
<dbReference type="InterPro" id="IPR040764">
    <property type="entry name" value="CvfB_WH"/>
</dbReference>
<dbReference type="HOGENOM" id="CLU_064885_0_1_9"/>
<reference evidence="3" key="2">
    <citation type="submission" date="2013-11" db="EMBL/GenBank/DDBJ databases">
        <title>Draft genome sequence of Anaerostipes caccae (DSM 14662).</title>
        <authorList>
            <person name="Sudarsanam P."/>
            <person name="Ley R."/>
            <person name="Guruge J."/>
            <person name="Turnbaugh P.J."/>
            <person name="Mahowald M."/>
            <person name="Liep D."/>
            <person name="Gordon J."/>
        </authorList>
    </citation>
    <scope>NUCLEOTIDE SEQUENCE</scope>
    <source>
        <strain evidence="3">DSM 14662</strain>
    </source>
</reference>
<organism evidence="3 4">
    <name type="scientific">Anaerostipes caccae (strain DSM 14662 / CCUG 47493 / JCM 13470 / NCIMB 13811 / L1-92)</name>
    <dbReference type="NCBI Taxonomy" id="411490"/>
    <lineage>
        <taxon>Bacteria</taxon>
        <taxon>Bacillati</taxon>
        <taxon>Bacillota</taxon>
        <taxon>Clostridia</taxon>
        <taxon>Lachnospirales</taxon>
        <taxon>Lachnospiraceae</taxon>
        <taxon>Anaerostipes</taxon>
    </lineage>
</organism>
<dbReference type="InterPro" id="IPR012340">
    <property type="entry name" value="NA-bd_OB-fold"/>
</dbReference>